<evidence type="ECO:0000256" key="4">
    <source>
        <dbReference type="ARBA" id="ARBA00022989"/>
    </source>
</evidence>
<protein>
    <submittedName>
        <fullName evidence="7">Uncharacterized protein</fullName>
    </submittedName>
</protein>
<feature type="transmembrane region" description="Helical" evidence="6">
    <location>
        <begin position="195"/>
        <end position="214"/>
    </location>
</feature>
<sequence length="536" mass="58762">MPQSLLTSQQDAADISTLDTLPMMVLKGIAGQQGDAVPVMRSELSGAAGGAAIVGLGNIVGSILKFGSNYLLQVGFGAALYGLYSICFSMVQLTASLCNLGLSDTVIRYTAIYQRKRQIHSLAGLLMFCTCIAGLMGLLGGLCIFRFSTLVAILKHEPRLAPLLQLMAPLVPLLCLQSVWLGSLQGLKLFKWRALAERIIAPVILLALIVLFFWLRPGLFAVACAVMLSTLAGAGTCGYLLYRSVTISQRRRRSYEIQEWMSFAVFNFLTSVTEVLLESIDTLLLVVFVVTDIQIGHYNAAVKISDFIAMPLFSLNTMFAPTIAELHSQGEMRRLAMMYQIVNKWTILLSLPIFCIASLFAQPLLLLSGRSFLAAWPLLVISAVGSMINAGTGSVGYVLLMTGHQKISFINSLLSVLLNIVLGILLIPHYGAMGTAIGTTMTLLIINIIRYIQVRKLLHFQPYNWHILKPLGAGLFSVLFTGSLLFVCVHCNLLIHLLLIPVFMFSYVGCLFLFKSSPDDAIVLDAFRQKFLYRKA</sequence>
<keyword evidence="3 6" id="KW-0812">Transmembrane</keyword>
<dbReference type="Proteomes" id="UP000322530">
    <property type="component" value="Unassembled WGS sequence"/>
</dbReference>
<proteinExistence type="predicted"/>
<dbReference type="PANTHER" id="PTHR30250">
    <property type="entry name" value="PST FAMILY PREDICTED COLANIC ACID TRANSPORTER"/>
    <property type="match status" value="1"/>
</dbReference>
<evidence type="ECO:0000313" key="7">
    <source>
        <dbReference type="EMBL" id="GCF06882.1"/>
    </source>
</evidence>
<accession>A0A5A5T674</accession>
<feature type="transmembrane region" description="Helical" evidence="6">
    <location>
        <begin position="160"/>
        <end position="183"/>
    </location>
</feature>
<evidence type="ECO:0000256" key="5">
    <source>
        <dbReference type="ARBA" id="ARBA00023136"/>
    </source>
</evidence>
<gene>
    <name evidence="7" type="ORF">KDI_04460</name>
</gene>
<dbReference type="PANTHER" id="PTHR30250:SF27">
    <property type="entry name" value="POLYSACCHARIDE BIOSYNTHESIS PROTEIN"/>
    <property type="match status" value="1"/>
</dbReference>
<keyword evidence="8" id="KW-1185">Reference proteome</keyword>
<evidence type="ECO:0000313" key="8">
    <source>
        <dbReference type="Proteomes" id="UP000322530"/>
    </source>
</evidence>
<dbReference type="CDD" id="cd13128">
    <property type="entry name" value="MATE_Wzx_like"/>
    <property type="match status" value="1"/>
</dbReference>
<comment type="subcellular location">
    <subcellularLocation>
        <location evidence="1">Cell membrane</location>
        <topology evidence="1">Multi-pass membrane protein</topology>
    </subcellularLocation>
</comment>
<evidence type="ECO:0000256" key="2">
    <source>
        <dbReference type="ARBA" id="ARBA00022475"/>
    </source>
</evidence>
<feature type="transmembrane region" description="Helical" evidence="6">
    <location>
        <begin position="78"/>
        <end position="102"/>
    </location>
</feature>
<feature type="transmembrane region" description="Helical" evidence="6">
    <location>
        <begin position="433"/>
        <end position="452"/>
    </location>
</feature>
<feature type="transmembrane region" description="Helical" evidence="6">
    <location>
        <begin position="345"/>
        <end position="367"/>
    </location>
</feature>
<evidence type="ECO:0000256" key="6">
    <source>
        <dbReference type="SAM" id="Phobius"/>
    </source>
</evidence>
<dbReference type="InterPro" id="IPR002797">
    <property type="entry name" value="Polysacc_synth"/>
</dbReference>
<evidence type="ECO:0000256" key="1">
    <source>
        <dbReference type="ARBA" id="ARBA00004651"/>
    </source>
</evidence>
<keyword evidence="2" id="KW-1003">Cell membrane</keyword>
<dbReference type="AlphaFoldDB" id="A0A5A5T674"/>
<keyword evidence="4 6" id="KW-1133">Transmembrane helix</keyword>
<keyword evidence="5 6" id="KW-0472">Membrane</keyword>
<dbReference type="EMBL" id="BIXY01000004">
    <property type="protein sequence ID" value="GCF06882.1"/>
    <property type="molecule type" value="Genomic_DNA"/>
</dbReference>
<dbReference type="Pfam" id="PF01943">
    <property type="entry name" value="Polysacc_synt"/>
    <property type="match status" value="1"/>
</dbReference>
<organism evidence="7 8">
    <name type="scientific">Dictyobacter arantiisoli</name>
    <dbReference type="NCBI Taxonomy" id="2014874"/>
    <lineage>
        <taxon>Bacteria</taxon>
        <taxon>Bacillati</taxon>
        <taxon>Chloroflexota</taxon>
        <taxon>Ktedonobacteria</taxon>
        <taxon>Ktedonobacterales</taxon>
        <taxon>Dictyobacteraceae</taxon>
        <taxon>Dictyobacter</taxon>
    </lineage>
</organism>
<dbReference type="GO" id="GO:0005886">
    <property type="term" value="C:plasma membrane"/>
    <property type="evidence" value="ECO:0007669"/>
    <property type="project" value="UniProtKB-SubCell"/>
</dbReference>
<comment type="caution">
    <text evidence="7">The sequence shown here is derived from an EMBL/GenBank/DDBJ whole genome shotgun (WGS) entry which is preliminary data.</text>
</comment>
<feature type="transmembrane region" description="Helical" evidence="6">
    <location>
        <begin position="464"/>
        <end position="487"/>
    </location>
</feature>
<feature type="transmembrane region" description="Helical" evidence="6">
    <location>
        <begin position="407"/>
        <end position="427"/>
    </location>
</feature>
<feature type="transmembrane region" description="Helical" evidence="6">
    <location>
        <begin position="493"/>
        <end position="514"/>
    </location>
</feature>
<evidence type="ECO:0000256" key="3">
    <source>
        <dbReference type="ARBA" id="ARBA00022692"/>
    </source>
</evidence>
<feature type="transmembrane region" description="Helical" evidence="6">
    <location>
        <begin position="122"/>
        <end position="148"/>
    </location>
</feature>
<feature type="transmembrane region" description="Helical" evidence="6">
    <location>
        <begin position="47"/>
        <end position="66"/>
    </location>
</feature>
<feature type="transmembrane region" description="Helical" evidence="6">
    <location>
        <begin position="373"/>
        <end position="400"/>
    </location>
</feature>
<feature type="transmembrane region" description="Helical" evidence="6">
    <location>
        <begin position="220"/>
        <end position="242"/>
    </location>
</feature>
<name>A0A5A5T674_9CHLR</name>
<dbReference type="InterPro" id="IPR050833">
    <property type="entry name" value="Poly_Biosynth_Transport"/>
</dbReference>
<reference evidence="7 8" key="1">
    <citation type="submission" date="2019-01" db="EMBL/GenBank/DDBJ databases">
        <title>Draft genome sequence of Dictyobacter sp. Uno17.</title>
        <authorList>
            <person name="Wang C.M."/>
            <person name="Zheng Y."/>
            <person name="Sakai Y."/>
            <person name="Abe K."/>
            <person name="Yokota A."/>
            <person name="Yabe S."/>
        </authorList>
    </citation>
    <scope>NUCLEOTIDE SEQUENCE [LARGE SCALE GENOMIC DNA]</scope>
    <source>
        <strain evidence="7 8">Uno17</strain>
    </source>
</reference>